<comment type="caution">
    <text evidence="1">The sequence shown here is derived from an EMBL/GenBank/DDBJ whole genome shotgun (WGS) entry which is preliminary data.</text>
</comment>
<dbReference type="AlphaFoldDB" id="A0AAN9XSP6"/>
<proteinExistence type="predicted"/>
<reference evidence="1 2" key="1">
    <citation type="submission" date="2024-01" db="EMBL/GenBank/DDBJ databases">
        <title>The genomes of 5 underutilized Papilionoideae crops provide insights into root nodulation and disease resistanc.</title>
        <authorList>
            <person name="Jiang F."/>
        </authorList>
    </citation>
    <scope>NUCLEOTIDE SEQUENCE [LARGE SCALE GENOMIC DNA]</scope>
    <source>
        <strain evidence="1">DUOXIRENSHENG_FW03</strain>
        <tissue evidence="1">Leaves</tissue>
    </source>
</reference>
<evidence type="ECO:0000313" key="2">
    <source>
        <dbReference type="Proteomes" id="UP001386955"/>
    </source>
</evidence>
<protein>
    <submittedName>
        <fullName evidence="1">Uncharacterized protein</fullName>
    </submittedName>
</protein>
<dbReference type="EMBL" id="JAYMYS010000002">
    <property type="protein sequence ID" value="KAK7406897.1"/>
    <property type="molecule type" value="Genomic_DNA"/>
</dbReference>
<gene>
    <name evidence="1" type="ORF">VNO78_08533</name>
</gene>
<keyword evidence="2" id="KW-1185">Reference proteome</keyword>
<accession>A0AAN9XSP6</accession>
<sequence length="116" mass="12644">MVTMEFGCLKEPNIWQSCRDWAMLHWWKKVNCSSGKGLYGLGFITTSKHSSFGCCTTLGGSRFGQSNQVIWRGGGLGFRGAGMRDLKLGEGLVEDKNGIFSEGKESAQIEEVGSEG</sequence>
<dbReference type="Proteomes" id="UP001386955">
    <property type="component" value="Unassembled WGS sequence"/>
</dbReference>
<evidence type="ECO:0000313" key="1">
    <source>
        <dbReference type="EMBL" id="KAK7406897.1"/>
    </source>
</evidence>
<name>A0AAN9XSP6_PSOTE</name>
<organism evidence="1 2">
    <name type="scientific">Psophocarpus tetragonolobus</name>
    <name type="common">Winged bean</name>
    <name type="synonym">Dolichos tetragonolobus</name>
    <dbReference type="NCBI Taxonomy" id="3891"/>
    <lineage>
        <taxon>Eukaryota</taxon>
        <taxon>Viridiplantae</taxon>
        <taxon>Streptophyta</taxon>
        <taxon>Embryophyta</taxon>
        <taxon>Tracheophyta</taxon>
        <taxon>Spermatophyta</taxon>
        <taxon>Magnoliopsida</taxon>
        <taxon>eudicotyledons</taxon>
        <taxon>Gunneridae</taxon>
        <taxon>Pentapetalae</taxon>
        <taxon>rosids</taxon>
        <taxon>fabids</taxon>
        <taxon>Fabales</taxon>
        <taxon>Fabaceae</taxon>
        <taxon>Papilionoideae</taxon>
        <taxon>50 kb inversion clade</taxon>
        <taxon>NPAAA clade</taxon>
        <taxon>indigoferoid/millettioid clade</taxon>
        <taxon>Phaseoleae</taxon>
        <taxon>Psophocarpus</taxon>
    </lineage>
</organism>